<dbReference type="Pfam" id="PF17058">
    <property type="entry name" value="MBR1"/>
    <property type="match status" value="1"/>
</dbReference>
<dbReference type="HOGENOM" id="CLU_068492_0_0_1"/>
<keyword evidence="5" id="KW-1185">Reference proteome</keyword>
<reference evidence="4 5" key="1">
    <citation type="journal article" date="2004" name="Science">
        <title>The Ashbya gossypii genome as a tool for mapping the ancient Saccharomyces cerevisiae genome.</title>
        <authorList>
            <person name="Dietrich F.S."/>
            <person name="Voegeli S."/>
            <person name="Brachat S."/>
            <person name="Lerch A."/>
            <person name="Gates K."/>
            <person name="Steiner S."/>
            <person name="Mohr C."/>
            <person name="Pohlmann R."/>
            <person name="Luedi P."/>
            <person name="Choi S."/>
            <person name="Wing R.A."/>
            <person name="Flavier A."/>
            <person name="Gaffney T.D."/>
            <person name="Philippsen P."/>
        </authorList>
    </citation>
    <scope>NUCLEOTIDE SEQUENCE [LARGE SCALE GENOMIC DNA]</scope>
    <source>
        <strain evidence="5">ATCC 10895 / CBS 109.51 / FGSC 9923 / NRRL Y-1056</strain>
    </source>
</reference>
<evidence type="ECO:0000313" key="5">
    <source>
        <dbReference type="Proteomes" id="UP000000591"/>
    </source>
</evidence>
<dbReference type="AlphaFoldDB" id="Q75DJ9"/>
<dbReference type="OMA" id="ENICECE"/>
<dbReference type="OrthoDB" id="4033526at2759"/>
<dbReference type="RefSeq" id="NP_982969.1">
    <property type="nucleotide sequence ID" value="NM_208322.1"/>
</dbReference>
<evidence type="ECO:0000256" key="3">
    <source>
        <dbReference type="SAM" id="MobiDB-lite"/>
    </source>
</evidence>
<dbReference type="InParanoid" id="Q75DJ9"/>
<evidence type="ECO:0000256" key="1">
    <source>
        <dbReference type="ARBA" id="ARBA00008990"/>
    </source>
</evidence>
<evidence type="ECO:0000256" key="2">
    <source>
        <dbReference type="ARBA" id="ARBA00022553"/>
    </source>
</evidence>
<name>Q75DJ9_EREGS</name>
<keyword evidence="2" id="KW-0597">Phosphoprotein</keyword>
<sequence>MPVSSASGSLCPSDSAGTMVPNIQKAQEAGCSFRLHSPQQSAAAETCQCRNGMRIFERSVEESCADVWDSDTSEEERSDAEDDALGDEACAGGRRARAVRAHSGASSALRQTTCARCHKLRAARSAHDEQGQRPRTNSIILQLSRQTTRQSFLDSAAPGHGDSADDAVCHTKSRSSFSAIPTHIYSLERYISAELDSATESFFDTDVKLADTSATNGVSSVASPNFPSSSASISMSLASLSSASNFNDKLSPPPVFLDQRKRRKSHIELALSESFQ</sequence>
<gene>
    <name evidence="4" type="ORF">AGOS_ABR023C</name>
</gene>
<accession>Q75DJ9</accession>
<evidence type="ECO:0000313" key="4">
    <source>
        <dbReference type="EMBL" id="AAS50793.1"/>
    </source>
</evidence>
<dbReference type="GeneID" id="4619061"/>
<protein>
    <submittedName>
        <fullName evidence="4">ABR023Cp</fullName>
    </submittedName>
</protein>
<feature type="region of interest" description="Disordered" evidence="3">
    <location>
        <begin position="66"/>
        <end position="87"/>
    </location>
</feature>
<comment type="similarity">
    <text evidence="1">Belongs to the ISF1/MBR1 family.</text>
</comment>
<feature type="compositionally biased region" description="Acidic residues" evidence="3">
    <location>
        <begin position="68"/>
        <end position="86"/>
    </location>
</feature>
<proteinExistence type="inferred from homology"/>
<dbReference type="KEGG" id="ago:AGOS_ABR023C"/>
<dbReference type="EMBL" id="AE016815">
    <property type="protein sequence ID" value="AAS50793.1"/>
    <property type="molecule type" value="Genomic_DNA"/>
</dbReference>
<dbReference type="InterPro" id="IPR031443">
    <property type="entry name" value="Mbr1"/>
</dbReference>
<reference evidence="5" key="2">
    <citation type="journal article" date="2013" name="G3 (Bethesda)">
        <title>Genomes of Ashbya fungi isolated from insects reveal four mating-type loci, numerous translocations, lack of transposons, and distinct gene duplications.</title>
        <authorList>
            <person name="Dietrich F.S."/>
            <person name="Voegeli S."/>
            <person name="Kuo S."/>
            <person name="Philippsen P."/>
        </authorList>
    </citation>
    <scope>GENOME REANNOTATION</scope>
    <source>
        <strain evidence="5">ATCC 10895 / CBS 109.51 / FGSC 9923 / NRRL Y-1056</strain>
    </source>
</reference>
<dbReference type="Proteomes" id="UP000000591">
    <property type="component" value="Chromosome II"/>
</dbReference>
<organism evidence="4 5">
    <name type="scientific">Eremothecium gossypii (strain ATCC 10895 / CBS 109.51 / FGSC 9923 / NRRL Y-1056)</name>
    <name type="common">Yeast</name>
    <name type="synonym">Ashbya gossypii</name>
    <dbReference type="NCBI Taxonomy" id="284811"/>
    <lineage>
        <taxon>Eukaryota</taxon>
        <taxon>Fungi</taxon>
        <taxon>Dikarya</taxon>
        <taxon>Ascomycota</taxon>
        <taxon>Saccharomycotina</taxon>
        <taxon>Saccharomycetes</taxon>
        <taxon>Saccharomycetales</taxon>
        <taxon>Saccharomycetaceae</taxon>
        <taxon>Eremothecium</taxon>
    </lineage>
</organism>